<dbReference type="PANTHER" id="PTHR48228">
    <property type="entry name" value="SUCCINYL-COA--D-CITRAMALATE COA-TRANSFERASE"/>
    <property type="match status" value="1"/>
</dbReference>
<dbReference type="Gene3D" id="3.30.1540.10">
    <property type="entry name" value="formyl-coa transferase, domain 3"/>
    <property type="match status" value="1"/>
</dbReference>
<dbReference type="InterPro" id="IPR003673">
    <property type="entry name" value="CoA-Trfase_fam_III"/>
</dbReference>
<dbReference type="EMBL" id="FMCW01000042">
    <property type="protein sequence ID" value="SCF18911.1"/>
    <property type="molecule type" value="Genomic_DNA"/>
</dbReference>
<proteinExistence type="predicted"/>
<sequence length="587" mass="60773">MPVCSDLVVDGQLDVVPLAGTTVCGDAATAADAIAVEHLSLLGAHRRPGGPLRVDDVDVHTDWTDPTGRLLDEVTAQAALGLMATHGRASGGPVRLGVNYVSTVAGVVVAQGALAAVLARLRGQRPGSVRVSVAGAALLTVSQYLAAGSARDTDDTGEVSGPGMPPPFTSLDGVVFEVETLDPEPWRRWWTALGAAPGDTARGWRAFVLRYATAAAPIPPALHEITRRRPFAQLCASAQAAGVAVQQVRGLSARRADAGPDGRFRAPWQISAGAPAGALSDLPAGRLPLYGVRVIEAGRRIQGPLAGHVLRLLGAEVTRVEPVGGDPLRGMPPMVGDCSARFLALNRGKRIVEVDLRSASGRSTVRNLVDDSDVFLHNWAPGKAAEIGLDSTDFTTSNPGLVYAYASGWGDERGTDAPPGTDFVAQAYTGLGEQLRPVGVPPAGSLMTLLDVLGGLVCAEGVLAALVTRQRDGRGQRVDSSLLSAAGVLQGPLPAARPVWGRWDTPTPVADGHIMLAAGSDVMAAETALGDAGTLTAREAVSRLEAVGVRAVRVCPEPGELAGDPIALDLIEADGCAFVRPPWRFTS</sequence>
<organism evidence="1 2">
    <name type="scientific">Micromonospora haikouensis</name>
    <dbReference type="NCBI Taxonomy" id="686309"/>
    <lineage>
        <taxon>Bacteria</taxon>
        <taxon>Bacillati</taxon>
        <taxon>Actinomycetota</taxon>
        <taxon>Actinomycetes</taxon>
        <taxon>Micromonosporales</taxon>
        <taxon>Micromonosporaceae</taxon>
        <taxon>Micromonospora</taxon>
    </lineage>
</organism>
<dbReference type="AlphaFoldDB" id="A0A1C4YEY4"/>
<dbReference type="InterPro" id="IPR050509">
    <property type="entry name" value="CoA-transferase_III"/>
</dbReference>
<reference evidence="1 2" key="1">
    <citation type="submission" date="2016-06" db="EMBL/GenBank/DDBJ databases">
        <authorList>
            <person name="Kjaerup R.B."/>
            <person name="Dalgaard T.S."/>
            <person name="Juul-Madsen H.R."/>
        </authorList>
    </citation>
    <scope>NUCLEOTIDE SEQUENCE [LARGE SCALE GENOMIC DNA]</scope>
    <source>
        <strain evidence="1 2">DSM 45626</strain>
    </source>
</reference>
<evidence type="ECO:0000313" key="1">
    <source>
        <dbReference type="EMBL" id="SCF18911.1"/>
    </source>
</evidence>
<gene>
    <name evidence="1" type="ORF">GA0070558_14218</name>
</gene>
<dbReference type="PANTHER" id="PTHR48228:SF5">
    <property type="entry name" value="ALPHA-METHYLACYL-COA RACEMASE"/>
    <property type="match status" value="1"/>
</dbReference>
<dbReference type="InterPro" id="IPR044855">
    <property type="entry name" value="CoA-Trfase_III_dom3_sf"/>
</dbReference>
<name>A0A1C4YEY4_9ACTN</name>
<accession>A0A1C4YEY4</accession>
<dbReference type="InterPro" id="IPR023606">
    <property type="entry name" value="CoA-Trfase_III_dom_1_sf"/>
</dbReference>
<dbReference type="SUPFAM" id="SSF89796">
    <property type="entry name" value="CoA-transferase family III (CaiB/BaiF)"/>
    <property type="match status" value="2"/>
</dbReference>
<dbReference type="Pfam" id="PF02515">
    <property type="entry name" value="CoA_transf_3"/>
    <property type="match status" value="2"/>
</dbReference>
<keyword evidence="1" id="KW-0808">Transferase</keyword>
<dbReference type="Proteomes" id="UP000199375">
    <property type="component" value="Unassembled WGS sequence"/>
</dbReference>
<protein>
    <submittedName>
        <fullName evidence="1">CoA-transferase family III</fullName>
    </submittedName>
</protein>
<dbReference type="GO" id="GO:0016740">
    <property type="term" value="F:transferase activity"/>
    <property type="evidence" value="ECO:0007669"/>
    <property type="project" value="UniProtKB-KW"/>
</dbReference>
<dbReference type="Gene3D" id="3.40.50.10540">
    <property type="entry name" value="Crotonobetainyl-coa:carnitine coa-transferase, domain 1"/>
    <property type="match status" value="2"/>
</dbReference>
<evidence type="ECO:0000313" key="2">
    <source>
        <dbReference type="Proteomes" id="UP000199375"/>
    </source>
</evidence>